<dbReference type="InterPro" id="IPR016035">
    <property type="entry name" value="Acyl_Trfase/lysoPLipase"/>
</dbReference>
<dbReference type="InterPro" id="IPR004410">
    <property type="entry name" value="Malonyl_CoA-ACP_transAc_FabD"/>
</dbReference>
<dbReference type="EMBL" id="FNVT01000002">
    <property type="protein sequence ID" value="SEG19827.1"/>
    <property type="molecule type" value="Genomic_DNA"/>
</dbReference>
<evidence type="ECO:0000256" key="2">
    <source>
        <dbReference type="ARBA" id="ARBA00023315"/>
    </source>
</evidence>
<dbReference type="RefSeq" id="WP_103954904.1">
    <property type="nucleotide sequence ID" value="NZ_FNVT01000002.1"/>
</dbReference>
<dbReference type="SUPFAM" id="SSF55048">
    <property type="entry name" value="Probable ACP-binding domain of malonyl-CoA ACP transacylase"/>
    <property type="match status" value="1"/>
</dbReference>
<evidence type="ECO:0000256" key="1">
    <source>
        <dbReference type="ARBA" id="ARBA00022679"/>
    </source>
</evidence>
<dbReference type="Gene3D" id="3.40.366.10">
    <property type="entry name" value="Malonyl-Coenzyme A Acyl Carrier Protein, domain 2"/>
    <property type="match status" value="1"/>
</dbReference>
<evidence type="ECO:0000313" key="8">
    <source>
        <dbReference type="Proteomes" id="UP000236732"/>
    </source>
</evidence>
<evidence type="ECO:0000256" key="5">
    <source>
        <dbReference type="PIRSR" id="PIRSR000446-1"/>
    </source>
</evidence>
<dbReference type="InterPro" id="IPR001227">
    <property type="entry name" value="Ac_transferase_dom_sf"/>
</dbReference>
<comment type="similarity">
    <text evidence="4">Belongs to the fabD family.</text>
</comment>
<keyword evidence="1 4" id="KW-0808">Transferase</keyword>
<dbReference type="EC" id="2.3.1.39" evidence="4"/>
<dbReference type="InterPro" id="IPR024925">
    <property type="entry name" value="Malonyl_CoA-ACP_transAc"/>
</dbReference>
<dbReference type="InterPro" id="IPR014043">
    <property type="entry name" value="Acyl_transferase_dom"/>
</dbReference>
<dbReference type="Gene3D" id="3.30.70.250">
    <property type="entry name" value="Malonyl-CoA ACP transacylase, ACP-binding"/>
    <property type="match status" value="1"/>
</dbReference>
<feature type="active site" evidence="5">
    <location>
        <position position="192"/>
    </location>
</feature>
<dbReference type="PANTHER" id="PTHR42681">
    <property type="entry name" value="MALONYL-COA-ACYL CARRIER PROTEIN TRANSACYLASE, MITOCHONDRIAL"/>
    <property type="match status" value="1"/>
</dbReference>
<gene>
    <name evidence="7" type="ORF">SAMN05444920_102165</name>
</gene>
<comment type="catalytic activity">
    <reaction evidence="3 4">
        <text>holo-[ACP] + malonyl-CoA = malonyl-[ACP] + CoA</text>
        <dbReference type="Rhea" id="RHEA:41792"/>
        <dbReference type="Rhea" id="RHEA-COMP:9623"/>
        <dbReference type="Rhea" id="RHEA-COMP:9685"/>
        <dbReference type="ChEBI" id="CHEBI:57287"/>
        <dbReference type="ChEBI" id="CHEBI:57384"/>
        <dbReference type="ChEBI" id="CHEBI:64479"/>
        <dbReference type="ChEBI" id="CHEBI:78449"/>
        <dbReference type="EC" id="2.3.1.39"/>
    </reaction>
</comment>
<dbReference type="PANTHER" id="PTHR42681:SF1">
    <property type="entry name" value="MALONYL-COA-ACYL CARRIER PROTEIN TRANSACYLASE, MITOCHONDRIAL"/>
    <property type="match status" value="1"/>
</dbReference>
<evidence type="ECO:0000256" key="3">
    <source>
        <dbReference type="ARBA" id="ARBA00048462"/>
    </source>
</evidence>
<dbReference type="NCBIfam" id="TIGR00128">
    <property type="entry name" value="fabD"/>
    <property type="match status" value="1"/>
</dbReference>
<evidence type="ECO:0000259" key="6">
    <source>
        <dbReference type="SMART" id="SM00827"/>
    </source>
</evidence>
<feature type="active site" evidence="5">
    <location>
        <position position="88"/>
    </location>
</feature>
<dbReference type="OrthoDB" id="3248271at2"/>
<dbReference type="PIRSF" id="PIRSF000446">
    <property type="entry name" value="Mct"/>
    <property type="match status" value="1"/>
</dbReference>
<dbReference type="InterPro" id="IPR050858">
    <property type="entry name" value="Mal-CoA-ACP_Trans/PKS_FabD"/>
</dbReference>
<dbReference type="Proteomes" id="UP000236732">
    <property type="component" value="Unassembled WGS sequence"/>
</dbReference>
<keyword evidence="2 4" id="KW-0012">Acyltransferase</keyword>
<reference evidence="7 8" key="1">
    <citation type="submission" date="2016-10" db="EMBL/GenBank/DDBJ databases">
        <authorList>
            <person name="de Groot N.N."/>
        </authorList>
    </citation>
    <scope>NUCLEOTIDE SEQUENCE [LARGE SCALE GENOMIC DNA]</scope>
    <source>
        <strain evidence="7 8">CGMCC 4.7037</strain>
    </source>
</reference>
<proteinExistence type="inferred from homology"/>
<dbReference type="InterPro" id="IPR016036">
    <property type="entry name" value="Malonyl_transacylase_ACP-bd"/>
</dbReference>
<accession>A0A1H5Y840</accession>
<dbReference type="GO" id="GO:0006633">
    <property type="term" value="P:fatty acid biosynthetic process"/>
    <property type="evidence" value="ECO:0007669"/>
    <property type="project" value="TreeGrafter"/>
</dbReference>
<name>A0A1H5Y840_9ACTN</name>
<organism evidence="7 8">
    <name type="scientific">Nonomuraea solani</name>
    <dbReference type="NCBI Taxonomy" id="1144553"/>
    <lineage>
        <taxon>Bacteria</taxon>
        <taxon>Bacillati</taxon>
        <taxon>Actinomycetota</taxon>
        <taxon>Actinomycetes</taxon>
        <taxon>Streptosporangiales</taxon>
        <taxon>Streptosporangiaceae</taxon>
        <taxon>Nonomuraea</taxon>
    </lineage>
</organism>
<dbReference type="AlphaFoldDB" id="A0A1H5Y840"/>
<dbReference type="Pfam" id="PF00698">
    <property type="entry name" value="Acyl_transf_1"/>
    <property type="match status" value="1"/>
</dbReference>
<dbReference type="SUPFAM" id="SSF52151">
    <property type="entry name" value="FabD/lysophospholipase-like"/>
    <property type="match status" value="1"/>
</dbReference>
<evidence type="ECO:0000313" key="7">
    <source>
        <dbReference type="EMBL" id="SEG19827.1"/>
    </source>
</evidence>
<sequence>MSETVVMFPGQGVQEAGMGRELFDEYPDLTAEADEILGYSVRRLCHDNPDGLLDDTLYTQPAVYVVNALEYRHWRGTAGEPDGALGHSLGEYNALEAAGALTFGTGLRLVQARAQLTGAVRGAMTVVLGLDEERIRHVLAANHHEDVEIVNFNTPTQLVLAGPPDSIGAAEVALDAAGAASVRRLAVSGPFHSSHMARAATEFAARFRHIGVEEPRFPVIANLTARPHRREEIMRSLAAHIDHPVRWADSIRWILERHPRATFEAMGKARILIRMLKRIRSELSLTAGSARG</sequence>
<protein>
    <recommendedName>
        <fullName evidence="4">Malonyl CoA-acyl carrier protein transacylase</fullName>
        <ecNumber evidence="4">2.3.1.39</ecNumber>
    </recommendedName>
</protein>
<evidence type="ECO:0000256" key="4">
    <source>
        <dbReference type="PIRNR" id="PIRNR000446"/>
    </source>
</evidence>
<dbReference type="GO" id="GO:0005829">
    <property type="term" value="C:cytosol"/>
    <property type="evidence" value="ECO:0007669"/>
    <property type="project" value="TreeGrafter"/>
</dbReference>
<dbReference type="GO" id="GO:0004314">
    <property type="term" value="F:[acyl-carrier-protein] S-malonyltransferase activity"/>
    <property type="evidence" value="ECO:0007669"/>
    <property type="project" value="UniProtKB-EC"/>
</dbReference>
<dbReference type="SMART" id="SM00827">
    <property type="entry name" value="PKS_AT"/>
    <property type="match status" value="1"/>
</dbReference>
<keyword evidence="8" id="KW-1185">Reference proteome</keyword>
<feature type="domain" description="Malonyl-CoA:ACP transacylase (MAT)" evidence="6">
    <location>
        <begin position="7"/>
        <end position="292"/>
    </location>
</feature>